<dbReference type="RefSeq" id="WP_057767134.1">
    <property type="nucleotide sequence ID" value="NZ_CP183326.1"/>
</dbReference>
<name>A0A4V2NTS9_9BACI</name>
<reference evidence="2 3" key="1">
    <citation type="submission" date="2019-03" db="EMBL/GenBank/DDBJ databases">
        <authorList>
            <person name="Jensen L."/>
            <person name="Storgaard J."/>
            <person name="Sulaj E."/>
            <person name="Schramm A."/>
            <person name="Marshall I.P.G."/>
        </authorList>
    </citation>
    <scope>NUCLEOTIDE SEQUENCE [LARGE SCALE GENOMIC DNA]</scope>
    <source>
        <strain evidence="2 3">2017H2G3</strain>
    </source>
</reference>
<gene>
    <name evidence="2" type="ORF">E0Y62_24120</name>
</gene>
<dbReference type="STRING" id="1742358.GCA_001439605_02950"/>
<sequence>MLDKMYTIMDAACEWGNKNLGTSIRFPKPTKKPIVFSAFSSGIICIVILMYGFFSNHLWVALFGGLGIISSVFIYQQSVKMISR</sequence>
<dbReference type="Proteomes" id="UP000293846">
    <property type="component" value="Unassembled WGS sequence"/>
</dbReference>
<keyword evidence="1" id="KW-1133">Transmembrane helix</keyword>
<dbReference type="OrthoDB" id="2738830at2"/>
<proteinExistence type="predicted"/>
<dbReference type="AlphaFoldDB" id="A0A4V2NTS9"/>
<organism evidence="2 3">
    <name type="scientific">Cytobacillus praedii</name>
    <dbReference type="NCBI Taxonomy" id="1742358"/>
    <lineage>
        <taxon>Bacteria</taxon>
        <taxon>Bacillati</taxon>
        <taxon>Bacillota</taxon>
        <taxon>Bacilli</taxon>
        <taxon>Bacillales</taxon>
        <taxon>Bacillaceae</taxon>
        <taxon>Cytobacillus</taxon>
    </lineage>
</organism>
<dbReference type="EMBL" id="SJTH01000063">
    <property type="protein sequence ID" value="TCJ01433.1"/>
    <property type="molecule type" value="Genomic_DNA"/>
</dbReference>
<feature type="transmembrane region" description="Helical" evidence="1">
    <location>
        <begin position="34"/>
        <end position="52"/>
    </location>
</feature>
<protein>
    <submittedName>
        <fullName evidence="2">Uncharacterized protein</fullName>
    </submittedName>
</protein>
<keyword evidence="3" id="KW-1185">Reference proteome</keyword>
<evidence type="ECO:0000313" key="3">
    <source>
        <dbReference type="Proteomes" id="UP000293846"/>
    </source>
</evidence>
<feature type="transmembrane region" description="Helical" evidence="1">
    <location>
        <begin position="58"/>
        <end position="75"/>
    </location>
</feature>
<keyword evidence="1" id="KW-0472">Membrane</keyword>
<keyword evidence="1" id="KW-0812">Transmembrane</keyword>
<evidence type="ECO:0000313" key="2">
    <source>
        <dbReference type="EMBL" id="TCJ01433.1"/>
    </source>
</evidence>
<accession>A0A4V2NTS9</accession>
<comment type="caution">
    <text evidence="2">The sequence shown here is derived from an EMBL/GenBank/DDBJ whole genome shotgun (WGS) entry which is preliminary data.</text>
</comment>
<evidence type="ECO:0000256" key="1">
    <source>
        <dbReference type="SAM" id="Phobius"/>
    </source>
</evidence>